<name>A0A939T9I0_9ACTN</name>
<dbReference type="InterPro" id="IPR024747">
    <property type="entry name" value="Pyridox_Oxase-rel"/>
</dbReference>
<sequence>MNSVENEFETLDDAECMALMGSMPVGRIVFTEHALPAVRLVNFVLHQDSVVIRTAPGSKFDAALRGAVVAFETDDYDAETGAGWSVSAVGEAQAVHDPAEVARLAALPLCPWVPGRHEQFIRIPCERISGRRIGSRTAARRRAGHHHRSRPPQRAAGHT</sequence>
<dbReference type="AlphaFoldDB" id="A0A939T9I0"/>
<dbReference type="Proteomes" id="UP000669179">
    <property type="component" value="Unassembled WGS sequence"/>
</dbReference>
<reference evidence="2" key="1">
    <citation type="submission" date="2021-03" db="EMBL/GenBank/DDBJ databases">
        <authorList>
            <person name="Kanchanasin P."/>
            <person name="Saeng-In P."/>
            <person name="Phongsopitanun W."/>
            <person name="Yuki M."/>
            <person name="Kudo T."/>
            <person name="Ohkuma M."/>
            <person name="Tanasupawat S."/>
        </authorList>
    </citation>
    <scope>NUCLEOTIDE SEQUENCE</scope>
    <source>
        <strain evidence="2">GKU 128</strain>
    </source>
</reference>
<evidence type="ECO:0000313" key="3">
    <source>
        <dbReference type="Proteomes" id="UP000669179"/>
    </source>
</evidence>
<accession>A0A939T9I0</accession>
<evidence type="ECO:0000313" key="2">
    <source>
        <dbReference type="EMBL" id="MBO2455183.1"/>
    </source>
</evidence>
<evidence type="ECO:0000256" key="1">
    <source>
        <dbReference type="SAM" id="MobiDB-lite"/>
    </source>
</evidence>
<dbReference type="Pfam" id="PF12900">
    <property type="entry name" value="Pyridox_ox_2"/>
    <property type="match status" value="1"/>
</dbReference>
<dbReference type="SUPFAM" id="SSF50475">
    <property type="entry name" value="FMN-binding split barrel"/>
    <property type="match status" value="1"/>
</dbReference>
<dbReference type="InterPro" id="IPR012349">
    <property type="entry name" value="Split_barrel_FMN-bd"/>
</dbReference>
<dbReference type="RefSeq" id="WP_208263410.1">
    <property type="nucleotide sequence ID" value="NZ_JAGEOJ010000033.1"/>
</dbReference>
<feature type="region of interest" description="Disordered" evidence="1">
    <location>
        <begin position="134"/>
        <end position="159"/>
    </location>
</feature>
<dbReference type="Gene3D" id="2.30.110.10">
    <property type="entry name" value="Electron Transport, Fmn-binding Protein, Chain A"/>
    <property type="match status" value="1"/>
</dbReference>
<comment type="caution">
    <text evidence="2">The sequence shown here is derived from an EMBL/GenBank/DDBJ whole genome shotgun (WGS) entry which is preliminary data.</text>
</comment>
<protein>
    <submittedName>
        <fullName evidence="2">Pyridoxamine 5'-phosphate oxidase family protein</fullName>
    </submittedName>
</protein>
<gene>
    <name evidence="2" type="ORF">J4573_49415</name>
</gene>
<organism evidence="2 3">
    <name type="scientific">Actinomadura barringtoniae</name>
    <dbReference type="NCBI Taxonomy" id="1427535"/>
    <lineage>
        <taxon>Bacteria</taxon>
        <taxon>Bacillati</taxon>
        <taxon>Actinomycetota</taxon>
        <taxon>Actinomycetes</taxon>
        <taxon>Streptosporangiales</taxon>
        <taxon>Thermomonosporaceae</taxon>
        <taxon>Actinomadura</taxon>
    </lineage>
</organism>
<dbReference type="EMBL" id="JAGEOJ010000033">
    <property type="protein sequence ID" value="MBO2455183.1"/>
    <property type="molecule type" value="Genomic_DNA"/>
</dbReference>
<keyword evidence="3" id="KW-1185">Reference proteome</keyword>
<proteinExistence type="predicted"/>
<feature type="compositionally biased region" description="Basic residues" evidence="1">
    <location>
        <begin position="138"/>
        <end position="151"/>
    </location>
</feature>